<protein>
    <submittedName>
        <fullName evidence="2">Uncharacterized protein</fullName>
    </submittedName>
</protein>
<dbReference type="PANTHER" id="PTHR13468">
    <property type="entry name" value="DEK PROTEIN"/>
    <property type="match status" value="1"/>
</dbReference>
<evidence type="ECO:0000256" key="1">
    <source>
        <dbReference type="SAM" id="MobiDB-lite"/>
    </source>
</evidence>
<dbReference type="EMBL" id="FN649731">
    <property type="protein sequence ID" value="CBJ32841.1"/>
    <property type="molecule type" value="Genomic_DNA"/>
</dbReference>
<dbReference type="OMA" id="RNSHMIG"/>
<feature type="compositionally biased region" description="Basic and acidic residues" evidence="1">
    <location>
        <begin position="109"/>
        <end position="121"/>
    </location>
</feature>
<feature type="compositionally biased region" description="Basic and acidic residues" evidence="1">
    <location>
        <begin position="158"/>
        <end position="170"/>
    </location>
</feature>
<gene>
    <name evidence="2" type="ORF">Esi_0380_0002</name>
</gene>
<dbReference type="InParanoid" id="D7FZN4"/>
<name>D7FZN4_ECTSI</name>
<organism evidence="2 3">
    <name type="scientific">Ectocarpus siliculosus</name>
    <name type="common">Brown alga</name>
    <name type="synonym">Conferva siliculosa</name>
    <dbReference type="NCBI Taxonomy" id="2880"/>
    <lineage>
        <taxon>Eukaryota</taxon>
        <taxon>Sar</taxon>
        <taxon>Stramenopiles</taxon>
        <taxon>Ochrophyta</taxon>
        <taxon>PX clade</taxon>
        <taxon>Phaeophyceae</taxon>
        <taxon>Ectocarpales</taxon>
        <taxon>Ectocarpaceae</taxon>
        <taxon>Ectocarpus</taxon>
    </lineage>
</organism>
<keyword evidence="3" id="KW-1185">Reference proteome</keyword>
<sequence length="412" mass="44959">MEDPALTAQELPAPGASPPPPASGETAPFSTFRPPTPANPVPALKGAASAPATMSAAENGQDAAAAQQQQESEGGAGEKGDGVENGGKQEEEEKEKVDGMEGQEEEKVDETKVQDEEKVDGMEVQEEEKVDETKVQEEEKVDEMKVQEEEEEEEEEVEEKKKDEGIKAANEEEQEEEEEEEHDDDGDENDEEEEEEDEQEESEDEEQEEEAKKEAKKGAKSAPKGKKAKEAAKTPASPSSGRKRKSIDRLGDNYAAAQDKKSVEIAKGAGSALEDIPNVAEKLGRLTRNSHMIGLLHNLLFGGKMKKTELKAQLLQFSGIPDDEALDKVTSRLDSKKWPVPMVKEAMDLLEVSRSSTSFEEGKNPDRAMLTARLLEWLQKPVASAMEPPGSKNKAAKAKKTATPAKLFRNPP</sequence>
<evidence type="ECO:0000313" key="2">
    <source>
        <dbReference type="EMBL" id="CBJ32841.1"/>
    </source>
</evidence>
<dbReference type="PANTHER" id="PTHR13468:SF1">
    <property type="entry name" value="PROTEIN DEK"/>
    <property type="match status" value="1"/>
</dbReference>
<dbReference type="EMBL" id="FN648576">
    <property type="protein sequence ID" value="CBJ32841.1"/>
    <property type="molecule type" value="Genomic_DNA"/>
</dbReference>
<proteinExistence type="predicted"/>
<dbReference type="GO" id="GO:0005634">
    <property type="term" value="C:nucleus"/>
    <property type="evidence" value="ECO:0007669"/>
    <property type="project" value="TreeGrafter"/>
</dbReference>
<accession>D7FZN4</accession>
<dbReference type="GO" id="GO:0003677">
    <property type="term" value="F:DNA binding"/>
    <property type="evidence" value="ECO:0007669"/>
    <property type="project" value="InterPro"/>
</dbReference>
<dbReference type="GO" id="GO:0006325">
    <property type="term" value="P:chromatin organization"/>
    <property type="evidence" value="ECO:0007669"/>
    <property type="project" value="InterPro"/>
</dbReference>
<feature type="compositionally biased region" description="Basic and acidic residues" evidence="1">
    <location>
        <begin position="76"/>
        <end position="99"/>
    </location>
</feature>
<feature type="compositionally biased region" description="Low complexity" evidence="1">
    <location>
        <begin position="47"/>
        <end position="73"/>
    </location>
</feature>
<dbReference type="OrthoDB" id="370884at2759"/>
<dbReference type="InterPro" id="IPR044198">
    <property type="entry name" value="DEK"/>
</dbReference>
<feature type="compositionally biased region" description="Basic and acidic residues" evidence="1">
    <location>
        <begin position="131"/>
        <end position="147"/>
    </location>
</feature>
<dbReference type="GO" id="GO:2000779">
    <property type="term" value="P:regulation of double-strand break repair"/>
    <property type="evidence" value="ECO:0007669"/>
    <property type="project" value="TreeGrafter"/>
</dbReference>
<feature type="region of interest" description="Disordered" evidence="1">
    <location>
        <begin position="1"/>
        <end position="261"/>
    </location>
</feature>
<feature type="compositionally biased region" description="Acidic residues" evidence="1">
    <location>
        <begin position="171"/>
        <end position="209"/>
    </location>
</feature>
<feature type="compositionally biased region" description="Basic residues" evidence="1">
    <location>
        <begin position="218"/>
        <end position="227"/>
    </location>
</feature>
<dbReference type="GO" id="GO:0042393">
    <property type="term" value="F:histone binding"/>
    <property type="evidence" value="ECO:0007669"/>
    <property type="project" value="TreeGrafter"/>
</dbReference>
<feature type="region of interest" description="Disordered" evidence="1">
    <location>
        <begin position="383"/>
        <end position="412"/>
    </location>
</feature>
<dbReference type="AlphaFoldDB" id="D7FZN4"/>
<dbReference type="eggNOG" id="KOG2266">
    <property type="taxonomic scope" value="Eukaryota"/>
</dbReference>
<feature type="compositionally biased region" description="Acidic residues" evidence="1">
    <location>
        <begin position="148"/>
        <end position="157"/>
    </location>
</feature>
<dbReference type="STRING" id="2880.D7FZN4"/>
<evidence type="ECO:0000313" key="3">
    <source>
        <dbReference type="Proteomes" id="UP000002630"/>
    </source>
</evidence>
<reference evidence="2 3" key="1">
    <citation type="journal article" date="2010" name="Nature">
        <title>The Ectocarpus genome and the independent evolution of multicellularity in brown algae.</title>
        <authorList>
            <person name="Cock J.M."/>
            <person name="Sterck L."/>
            <person name="Rouze P."/>
            <person name="Scornet D."/>
            <person name="Allen A.E."/>
            <person name="Amoutzias G."/>
            <person name="Anthouard V."/>
            <person name="Artiguenave F."/>
            <person name="Aury J.M."/>
            <person name="Badger J.H."/>
            <person name="Beszteri B."/>
            <person name="Billiau K."/>
            <person name="Bonnet E."/>
            <person name="Bothwell J.H."/>
            <person name="Bowler C."/>
            <person name="Boyen C."/>
            <person name="Brownlee C."/>
            <person name="Carrano C.J."/>
            <person name="Charrier B."/>
            <person name="Cho G.Y."/>
            <person name="Coelho S.M."/>
            <person name="Collen J."/>
            <person name="Corre E."/>
            <person name="Da Silva C."/>
            <person name="Delage L."/>
            <person name="Delaroque N."/>
            <person name="Dittami S.M."/>
            <person name="Doulbeau S."/>
            <person name="Elias M."/>
            <person name="Farnham G."/>
            <person name="Gachon C.M."/>
            <person name="Gschloessl B."/>
            <person name="Heesch S."/>
            <person name="Jabbari K."/>
            <person name="Jubin C."/>
            <person name="Kawai H."/>
            <person name="Kimura K."/>
            <person name="Kloareg B."/>
            <person name="Kupper F.C."/>
            <person name="Lang D."/>
            <person name="Le Bail A."/>
            <person name="Leblanc C."/>
            <person name="Lerouge P."/>
            <person name="Lohr M."/>
            <person name="Lopez P.J."/>
            <person name="Martens C."/>
            <person name="Maumus F."/>
            <person name="Michel G."/>
            <person name="Miranda-Saavedra D."/>
            <person name="Morales J."/>
            <person name="Moreau H."/>
            <person name="Motomura T."/>
            <person name="Nagasato C."/>
            <person name="Napoli C.A."/>
            <person name="Nelson D.R."/>
            <person name="Nyvall-Collen P."/>
            <person name="Peters A.F."/>
            <person name="Pommier C."/>
            <person name="Potin P."/>
            <person name="Poulain J."/>
            <person name="Quesneville H."/>
            <person name="Read B."/>
            <person name="Rensing S.A."/>
            <person name="Ritter A."/>
            <person name="Rousvoal S."/>
            <person name="Samanta M."/>
            <person name="Samson G."/>
            <person name="Schroeder D.C."/>
            <person name="Segurens B."/>
            <person name="Strittmatter M."/>
            <person name="Tonon T."/>
            <person name="Tregear J.W."/>
            <person name="Valentin K."/>
            <person name="von Dassow P."/>
            <person name="Yamagishi T."/>
            <person name="Van de Peer Y."/>
            <person name="Wincker P."/>
        </authorList>
    </citation>
    <scope>NUCLEOTIDE SEQUENCE [LARGE SCALE GENOMIC DNA]</scope>
    <source>
        <strain evidence="3">Ec32 / CCAP1310/4</strain>
    </source>
</reference>
<dbReference type="Proteomes" id="UP000002630">
    <property type="component" value="Linkage Group LG06"/>
</dbReference>